<sequence length="583" mass="66457">MEGPEFECSGPQLEGPEFEYSELSLKHVNRLLNFAKPDRFSNGVAARLPEAYKKFWYEWKVRQPAAVHYIPEPGKWKRDPETGVVTPVQNTPIPLVHTKESHKGLWGGEAVIKGFQKRDPQRRRVPHFWFPALHRSVIYSEILNKHMSIIVTQRALDLIHKNYGLDHYILKVYEEVGCVSSDGSTRRADIIIIDRQKDKGVILDPTICFEIQEQQPQEYNAEEIDWYGLDFFEAIKKQMSIEESMNKPMPLKILYRAELVEKLQAAGIQGVKDALEEHEDSLQSRDNADETSPGSSTESYPAFARIGLRENPGKNLNQGSPLSPILYNIATNHILDELTEDNICKHYGKTLSPDLPPLTVLGFADDTPIIGKSREAAIELTRIAMQKFNEIGLEVNPRKCVGIRIEEGELIEEPLDLDVNCRIRVLKHGESIKYLGVTFNDFLNFDSKDRGAEQNPIKFLQDSDKLIRSALKQILQLPTDTPDRMIYSDMKCKGLGLFKAEWEAHLQHANTCRVLTLSANPYVTATRDLFTESTECVKSLQLTETSDVIKDPRTSLYDARCMRKNCEKRNSRSGLSYLRKVLA</sequence>
<dbReference type="InterPro" id="IPR000477">
    <property type="entry name" value="RT_dom"/>
</dbReference>
<proteinExistence type="inferred from homology"/>
<name>A0ABQ8TYY4_PERAM</name>
<evidence type="ECO:0000256" key="6">
    <source>
        <dbReference type="SAM" id="MobiDB-lite"/>
    </source>
</evidence>
<keyword evidence="3" id="KW-0687">Ribonucleoprotein</keyword>
<dbReference type="EMBL" id="JAJSOF020000001">
    <property type="protein sequence ID" value="KAJ4450845.1"/>
    <property type="molecule type" value="Genomic_DNA"/>
</dbReference>
<gene>
    <name evidence="8" type="ORF">ANN_02276</name>
</gene>
<feature type="region of interest" description="Disordered" evidence="6">
    <location>
        <begin position="275"/>
        <end position="299"/>
    </location>
</feature>
<evidence type="ECO:0000256" key="5">
    <source>
        <dbReference type="ARBA" id="ARBA00035538"/>
    </source>
</evidence>
<dbReference type="InterPro" id="IPR034704">
    <property type="entry name" value="Ribosomal_bL28/bL31-like_sf"/>
</dbReference>
<reference evidence="8 9" key="1">
    <citation type="journal article" date="2022" name="Allergy">
        <title>Genome assembly and annotation of Periplaneta americana reveal a comprehensive cockroach allergen profile.</title>
        <authorList>
            <person name="Wang L."/>
            <person name="Xiong Q."/>
            <person name="Saelim N."/>
            <person name="Wang L."/>
            <person name="Nong W."/>
            <person name="Wan A.T."/>
            <person name="Shi M."/>
            <person name="Liu X."/>
            <person name="Cao Q."/>
            <person name="Hui J.H.L."/>
            <person name="Sookrung N."/>
            <person name="Leung T.F."/>
            <person name="Tungtrongchitr A."/>
            <person name="Tsui S.K.W."/>
        </authorList>
    </citation>
    <scope>NUCLEOTIDE SEQUENCE [LARGE SCALE GENOMIC DNA]</scope>
    <source>
        <strain evidence="8">PWHHKU_190912</strain>
    </source>
</reference>
<evidence type="ECO:0000256" key="2">
    <source>
        <dbReference type="ARBA" id="ARBA00022980"/>
    </source>
</evidence>
<feature type="compositionally biased region" description="Polar residues" evidence="6">
    <location>
        <begin position="290"/>
        <end position="299"/>
    </location>
</feature>
<feature type="domain" description="Reverse transcriptase" evidence="7">
    <location>
        <begin position="315"/>
        <end position="439"/>
    </location>
</feature>
<evidence type="ECO:0000313" key="9">
    <source>
        <dbReference type="Proteomes" id="UP001148838"/>
    </source>
</evidence>
<dbReference type="Proteomes" id="UP001148838">
    <property type="component" value="Unassembled WGS sequence"/>
</dbReference>
<comment type="similarity">
    <text evidence="1">Belongs to the bacterial ribosomal protein bL28 family.</text>
</comment>
<keyword evidence="9" id="KW-1185">Reference proteome</keyword>
<comment type="caution">
    <text evidence="8">The sequence shown here is derived from an EMBL/GenBank/DDBJ whole genome shotgun (WGS) entry which is preliminary data.</text>
</comment>
<protein>
    <recommendedName>
        <fullName evidence="4">Large ribosomal subunit protein bL28m</fullName>
    </recommendedName>
    <alternativeName>
        <fullName evidence="5">39S ribosomal protein L28, mitochondrial</fullName>
    </alternativeName>
</protein>
<keyword evidence="2" id="KW-0689">Ribosomal protein</keyword>
<organism evidence="8 9">
    <name type="scientific">Periplaneta americana</name>
    <name type="common">American cockroach</name>
    <name type="synonym">Blatta americana</name>
    <dbReference type="NCBI Taxonomy" id="6978"/>
    <lineage>
        <taxon>Eukaryota</taxon>
        <taxon>Metazoa</taxon>
        <taxon>Ecdysozoa</taxon>
        <taxon>Arthropoda</taxon>
        <taxon>Hexapoda</taxon>
        <taxon>Insecta</taxon>
        <taxon>Pterygota</taxon>
        <taxon>Neoptera</taxon>
        <taxon>Polyneoptera</taxon>
        <taxon>Dictyoptera</taxon>
        <taxon>Blattodea</taxon>
        <taxon>Blattoidea</taxon>
        <taxon>Blattidae</taxon>
        <taxon>Blattinae</taxon>
        <taxon>Periplaneta</taxon>
    </lineage>
</organism>
<evidence type="ECO:0000256" key="4">
    <source>
        <dbReference type="ARBA" id="ARBA00035269"/>
    </source>
</evidence>
<dbReference type="InterPro" id="IPR026569">
    <property type="entry name" value="Ribosomal_bL28"/>
</dbReference>
<evidence type="ECO:0000256" key="3">
    <source>
        <dbReference type="ARBA" id="ARBA00023274"/>
    </source>
</evidence>
<dbReference type="PANTHER" id="PTHR13528">
    <property type="entry name" value="39S RIBOSOMAL PROTEIN L28, MITOCHONDRIAL"/>
    <property type="match status" value="1"/>
</dbReference>
<dbReference type="InterPro" id="IPR043502">
    <property type="entry name" value="DNA/RNA_pol_sf"/>
</dbReference>
<dbReference type="PANTHER" id="PTHR13528:SF2">
    <property type="entry name" value="LARGE RIBOSOMAL SUBUNIT PROTEIN BL28M"/>
    <property type="match status" value="1"/>
</dbReference>
<dbReference type="Pfam" id="PF00078">
    <property type="entry name" value="RVT_1"/>
    <property type="match status" value="1"/>
</dbReference>
<evidence type="ECO:0000313" key="8">
    <source>
        <dbReference type="EMBL" id="KAJ4450845.1"/>
    </source>
</evidence>
<dbReference type="SUPFAM" id="SSF56672">
    <property type="entry name" value="DNA/RNA polymerases"/>
    <property type="match status" value="1"/>
</dbReference>
<evidence type="ECO:0000259" key="7">
    <source>
        <dbReference type="Pfam" id="PF00078"/>
    </source>
</evidence>
<evidence type="ECO:0000256" key="1">
    <source>
        <dbReference type="ARBA" id="ARBA00008760"/>
    </source>
</evidence>
<dbReference type="SUPFAM" id="SSF143800">
    <property type="entry name" value="L28p-like"/>
    <property type="match status" value="1"/>
</dbReference>
<accession>A0ABQ8TYY4</accession>